<gene>
    <name evidence="1" type="ORF">GKO46_13840</name>
    <name evidence="2" type="ORF">GKO48_09275</name>
</gene>
<evidence type="ECO:0000313" key="4">
    <source>
        <dbReference type="Proteomes" id="UP001321249"/>
    </source>
</evidence>
<dbReference type="EMBL" id="WMBE01000008">
    <property type="protein sequence ID" value="MDG0868141.1"/>
    <property type="molecule type" value="Genomic_DNA"/>
</dbReference>
<reference evidence="2" key="2">
    <citation type="journal article" date="2023" name="Nat. Commun.">
        <title>Cultivation of marine bacteria of the SAR202 clade.</title>
        <authorList>
            <person name="Lim Y."/>
            <person name="Seo J.H."/>
            <person name="Giovannoni S.J."/>
            <person name="Kang I."/>
            <person name="Cho J.C."/>
        </authorList>
    </citation>
    <scope>NUCLEOTIDE SEQUENCE</scope>
    <source>
        <strain evidence="2">JH1073</strain>
    </source>
</reference>
<name>A0AAJ6CTN9_9CHLR</name>
<protein>
    <submittedName>
        <fullName evidence="2">Uncharacterized protein</fullName>
    </submittedName>
</protein>
<dbReference type="AlphaFoldDB" id="A0AAJ6CTN9"/>
<reference evidence="3" key="3">
    <citation type="submission" date="2023-06" db="EMBL/GenBank/DDBJ databases">
        <title>Pangenomics reveal diversification of enzyme families and niche specialization in globally abundant SAR202 bacteria.</title>
        <authorList>
            <person name="Saw J.H.W."/>
        </authorList>
    </citation>
    <scope>NUCLEOTIDE SEQUENCE [LARGE SCALE GENOMIC DNA]</scope>
    <source>
        <strain evidence="3">JH1073</strain>
    </source>
</reference>
<organism evidence="2 3">
    <name type="scientific">Candidatus Lucifugimonas marina</name>
    <dbReference type="NCBI Taxonomy" id="3038979"/>
    <lineage>
        <taxon>Bacteria</taxon>
        <taxon>Bacillati</taxon>
        <taxon>Chloroflexota</taxon>
        <taxon>Dehalococcoidia</taxon>
        <taxon>SAR202 cluster</taxon>
        <taxon>Candidatus Lucifugimonadales</taxon>
        <taxon>Candidatus Lucifugimonadaceae</taxon>
        <taxon>Candidatus Lucifugimonas</taxon>
    </lineage>
</organism>
<dbReference type="EMBL" id="CP046147">
    <property type="protein sequence ID" value="WFG39802.1"/>
    <property type="molecule type" value="Genomic_DNA"/>
</dbReference>
<dbReference type="Proteomes" id="UP001219901">
    <property type="component" value="Chromosome"/>
</dbReference>
<dbReference type="RefSeq" id="WP_342827229.1">
    <property type="nucleotide sequence ID" value="NZ_CP046146.1"/>
</dbReference>
<evidence type="ECO:0000313" key="2">
    <source>
        <dbReference type="EMBL" id="WFG39802.1"/>
    </source>
</evidence>
<sequence length="108" mass="12560">MNWQFWLRGRGPAPLSEQVRHAIVDRYRTADENVAKLSMIRKSGKFAGRKVTHIRVFNPSDFPPEITSFSDLDSDKSSIRYTGRIEKGGYLYLDRPMKKYRHNPDSSI</sequence>
<evidence type="ECO:0000313" key="3">
    <source>
        <dbReference type="Proteomes" id="UP001219901"/>
    </source>
</evidence>
<proteinExistence type="predicted"/>
<reference evidence="3 4" key="1">
    <citation type="submission" date="2019-11" db="EMBL/GenBank/DDBJ databases">
        <authorList>
            <person name="Cho J.-C."/>
        </authorList>
    </citation>
    <scope>NUCLEOTIDE SEQUENCE [LARGE SCALE GENOMIC DNA]</scope>
    <source>
        <strain evidence="2 3">JH1073</strain>
        <strain evidence="1 4">JH702</strain>
    </source>
</reference>
<keyword evidence="3" id="KW-1185">Reference proteome</keyword>
<dbReference type="Proteomes" id="UP001321249">
    <property type="component" value="Unassembled WGS sequence"/>
</dbReference>
<accession>A0AAJ6CTN9</accession>
<evidence type="ECO:0000313" key="1">
    <source>
        <dbReference type="EMBL" id="MDG0868141.1"/>
    </source>
</evidence>